<dbReference type="Proteomes" id="UP000663828">
    <property type="component" value="Unassembled WGS sequence"/>
</dbReference>
<feature type="domain" description="HTH CENPB-type" evidence="2">
    <location>
        <begin position="1"/>
        <end position="22"/>
    </location>
</feature>
<organism evidence="3 4">
    <name type="scientific">Adineta ricciae</name>
    <name type="common">Rotifer</name>
    <dbReference type="NCBI Taxonomy" id="249248"/>
    <lineage>
        <taxon>Eukaryota</taxon>
        <taxon>Metazoa</taxon>
        <taxon>Spiralia</taxon>
        <taxon>Gnathifera</taxon>
        <taxon>Rotifera</taxon>
        <taxon>Eurotatoria</taxon>
        <taxon>Bdelloidea</taxon>
        <taxon>Adinetida</taxon>
        <taxon>Adinetidae</taxon>
        <taxon>Adineta</taxon>
    </lineage>
</organism>
<keyword evidence="1" id="KW-0238">DNA-binding</keyword>
<dbReference type="GO" id="GO:0003677">
    <property type="term" value="F:DNA binding"/>
    <property type="evidence" value="ECO:0007669"/>
    <property type="project" value="UniProtKB-KW"/>
</dbReference>
<sequence>TFEASDSWILRFKRRHALCSRKVTKLITQREVVNADTINESANDFVNKIKKLLSHYREHNVLNTDQTGLEIEMIGNRTLSFKGEKSTFGKVRSIHNTTHSYTVQFITSLSGQPIGNCYLCLKEKNGHMSNNIKKDLFRASNVTVTCSQSGKLTSSLVEYWIRNVLKPAVGNGKSIIIIGCLGWSNGSKIILENETSSTGNYPKEDKFDDSAIGYYI</sequence>
<protein>
    <recommendedName>
        <fullName evidence="2">HTH CENPB-type domain-containing protein</fullName>
    </recommendedName>
</protein>
<comment type="caution">
    <text evidence="3">The sequence shown here is derived from an EMBL/GenBank/DDBJ whole genome shotgun (WGS) entry which is preliminary data.</text>
</comment>
<feature type="non-terminal residue" evidence="3">
    <location>
        <position position="1"/>
    </location>
</feature>
<evidence type="ECO:0000259" key="2">
    <source>
        <dbReference type="PROSITE" id="PS51253"/>
    </source>
</evidence>
<evidence type="ECO:0000313" key="4">
    <source>
        <dbReference type="Proteomes" id="UP000663828"/>
    </source>
</evidence>
<reference evidence="3" key="1">
    <citation type="submission" date="2021-02" db="EMBL/GenBank/DDBJ databases">
        <authorList>
            <person name="Nowell W R."/>
        </authorList>
    </citation>
    <scope>NUCLEOTIDE SEQUENCE</scope>
</reference>
<evidence type="ECO:0000256" key="1">
    <source>
        <dbReference type="ARBA" id="ARBA00023125"/>
    </source>
</evidence>
<dbReference type="AlphaFoldDB" id="A0A816EV91"/>
<evidence type="ECO:0000313" key="3">
    <source>
        <dbReference type="EMBL" id="CAF1654679.1"/>
    </source>
</evidence>
<name>A0A816EV91_ADIRI</name>
<gene>
    <name evidence="3" type="ORF">XAT740_LOCUS55678</name>
</gene>
<dbReference type="EMBL" id="CAJNOR010010539">
    <property type="protein sequence ID" value="CAF1654679.1"/>
    <property type="molecule type" value="Genomic_DNA"/>
</dbReference>
<dbReference type="PROSITE" id="PS51253">
    <property type="entry name" value="HTH_CENPB"/>
    <property type="match status" value="1"/>
</dbReference>
<accession>A0A816EV91</accession>
<keyword evidence="4" id="KW-1185">Reference proteome</keyword>
<proteinExistence type="predicted"/>
<dbReference type="InterPro" id="IPR006600">
    <property type="entry name" value="HTH_CenpB_DNA-bd_dom"/>
</dbReference>